<protein>
    <recommendedName>
        <fullName evidence="4">Golgi apparatus membrane protein TVP38</fullName>
    </recommendedName>
    <alternativeName>
        <fullName evidence="5">Golgi apparatus membrane protein tvp38</fullName>
    </alternativeName>
</protein>
<feature type="region of interest" description="Disordered" evidence="10">
    <location>
        <begin position="57"/>
        <end position="76"/>
    </location>
</feature>
<feature type="transmembrane region" description="Helical" evidence="11">
    <location>
        <begin position="137"/>
        <end position="157"/>
    </location>
</feature>
<evidence type="ECO:0000259" key="12">
    <source>
        <dbReference type="Pfam" id="PF09335"/>
    </source>
</evidence>
<keyword evidence="8" id="KW-0333">Golgi apparatus</keyword>
<evidence type="ECO:0000256" key="6">
    <source>
        <dbReference type="ARBA" id="ARBA00022692"/>
    </source>
</evidence>
<gene>
    <name evidence="13" type="ORF">HGRIS_009671</name>
</gene>
<keyword evidence="7 11" id="KW-1133">Transmembrane helix</keyword>
<name>A0ABR3J264_9AGAR</name>
<comment type="caution">
    <text evidence="13">The sequence shown here is derived from an EMBL/GenBank/DDBJ whole genome shotgun (WGS) entry which is preliminary data.</text>
</comment>
<accession>A0ABR3J264</accession>
<evidence type="ECO:0000256" key="5">
    <source>
        <dbReference type="ARBA" id="ARBA00020673"/>
    </source>
</evidence>
<proteinExistence type="inferred from homology"/>
<feature type="domain" description="VTT" evidence="12">
    <location>
        <begin position="196"/>
        <end position="312"/>
    </location>
</feature>
<comment type="similarity">
    <text evidence="3">Belongs to the TVP38/TMEM64 family.</text>
</comment>
<evidence type="ECO:0000256" key="2">
    <source>
        <dbReference type="ARBA" id="ARBA00004653"/>
    </source>
</evidence>
<evidence type="ECO:0000256" key="10">
    <source>
        <dbReference type="SAM" id="MobiDB-lite"/>
    </source>
</evidence>
<dbReference type="PANTHER" id="PTHR47549:SF3">
    <property type="entry name" value="GOLGI APPARATUS MEMBRANE PROTEIN TVP38"/>
    <property type="match status" value="1"/>
</dbReference>
<feature type="transmembrane region" description="Helical" evidence="11">
    <location>
        <begin position="216"/>
        <end position="237"/>
    </location>
</feature>
<feature type="region of interest" description="Disordered" evidence="10">
    <location>
        <begin position="84"/>
        <end position="104"/>
    </location>
</feature>
<feature type="transmembrane region" description="Helical" evidence="11">
    <location>
        <begin position="295"/>
        <end position="317"/>
    </location>
</feature>
<reference evidence="14" key="1">
    <citation type="submission" date="2024-06" db="EMBL/GenBank/DDBJ databases">
        <title>Multi-omics analyses provide insights into the biosynthesis of the anticancer antibiotic pleurotin in Hohenbuehelia grisea.</title>
        <authorList>
            <person name="Weaver J.A."/>
            <person name="Alberti F."/>
        </authorList>
    </citation>
    <scope>NUCLEOTIDE SEQUENCE [LARGE SCALE GENOMIC DNA]</scope>
    <source>
        <strain evidence="14">T-177</strain>
    </source>
</reference>
<keyword evidence="14" id="KW-1185">Reference proteome</keyword>
<comment type="function">
    <text evidence="1">Golgi membrane protein involved in vesicular trafficking and spindle migration.</text>
</comment>
<dbReference type="InterPro" id="IPR051076">
    <property type="entry name" value="Golgi_membrane_TVP38/TMEM64"/>
</dbReference>
<evidence type="ECO:0000256" key="8">
    <source>
        <dbReference type="ARBA" id="ARBA00023034"/>
    </source>
</evidence>
<evidence type="ECO:0000256" key="3">
    <source>
        <dbReference type="ARBA" id="ARBA00008640"/>
    </source>
</evidence>
<evidence type="ECO:0000256" key="7">
    <source>
        <dbReference type="ARBA" id="ARBA00022989"/>
    </source>
</evidence>
<comment type="subcellular location">
    <subcellularLocation>
        <location evidence="2">Golgi apparatus membrane</location>
        <topology evidence="2">Multi-pass membrane protein</topology>
    </subcellularLocation>
</comment>
<evidence type="ECO:0000313" key="13">
    <source>
        <dbReference type="EMBL" id="KAL0949626.1"/>
    </source>
</evidence>
<evidence type="ECO:0000256" key="4">
    <source>
        <dbReference type="ARBA" id="ARBA00013533"/>
    </source>
</evidence>
<evidence type="ECO:0000313" key="14">
    <source>
        <dbReference type="Proteomes" id="UP001556367"/>
    </source>
</evidence>
<organism evidence="13 14">
    <name type="scientific">Hohenbuehelia grisea</name>
    <dbReference type="NCBI Taxonomy" id="104357"/>
    <lineage>
        <taxon>Eukaryota</taxon>
        <taxon>Fungi</taxon>
        <taxon>Dikarya</taxon>
        <taxon>Basidiomycota</taxon>
        <taxon>Agaricomycotina</taxon>
        <taxon>Agaricomycetes</taxon>
        <taxon>Agaricomycetidae</taxon>
        <taxon>Agaricales</taxon>
        <taxon>Pleurotineae</taxon>
        <taxon>Pleurotaceae</taxon>
        <taxon>Hohenbuehelia</taxon>
    </lineage>
</organism>
<dbReference type="InterPro" id="IPR032816">
    <property type="entry name" value="VTT_dom"/>
</dbReference>
<evidence type="ECO:0000256" key="1">
    <source>
        <dbReference type="ARBA" id="ARBA00002978"/>
    </source>
</evidence>
<dbReference type="EMBL" id="JASNQZ010000012">
    <property type="protein sequence ID" value="KAL0949626.1"/>
    <property type="molecule type" value="Genomic_DNA"/>
</dbReference>
<dbReference type="Proteomes" id="UP001556367">
    <property type="component" value="Unassembled WGS sequence"/>
</dbReference>
<sequence>MAHRSLPTANRPPGLHLLSESAPARPVSTSPPPHQPSQSPFRYVHRFDEKSKDATALVDLRSSPPQHPYEAPSASRYHQLNVPAQSPRMHHGPPGSPHYPSRALSPSPFLHQSAPLHLPISPRPSPYAHLVPLLRPWLPLILYAISSLGFVVAIAFYRDELFAGLDELSVWLRADPQFGHAVLFSLIFLTTIPPFPLYSTLIILSGYTFGPWTGAVISYFAALSGALAVFIVSRTLLRESIARWLDSACTIKRVVRAIEKRPTLLFLIRLAPYPYNVMNCLLAAAPALTLRTYTVCTALSLFKVIIHTGIGASIHSFREYHAPSSESAVDDGHASSVARTTTVIGVGLCIAIFVYLSIVARRAVDEELGDEGVDEEETLAFLPPHRSHADDLESGAAMVESPFRATHLVTHPPRAPLPVEPGGRWA</sequence>
<dbReference type="PANTHER" id="PTHR47549">
    <property type="entry name" value="GOLGI APPARATUS MEMBRANE PROTEIN TVP38-RELATED"/>
    <property type="match status" value="1"/>
</dbReference>
<keyword evidence="6 11" id="KW-0812">Transmembrane</keyword>
<feature type="region of interest" description="Disordered" evidence="10">
    <location>
        <begin position="1"/>
        <end position="43"/>
    </location>
</feature>
<dbReference type="Pfam" id="PF09335">
    <property type="entry name" value="VTT_dom"/>
    <property type="match status" value="1"/>
</dbReference>
<keyword evidence="9 11" id="KW-0472">Membrane</keyword>
<evidence type="ECO:0000256" key="9">
    <source>
        <dbReference type="ARBA" id="ARBA00023136"/>
    </source>
</evidence>
<evidence type="ECO:0000256" key="11">
    <source>
        <dbReference type="SAM" id="Phobius"/>
    </source>
</evidence>
<feature type="transmembrane region" description="Helical" evidence="11">
    <location>
        <begin position="178"/>
        <end position="204"/>
    </location>
</feature>
<feature type="transmembrane region" description="Helical" evidence="11">
    <location>
        <begin position="337"/>
        <end position="358"/>
    </location>
</feature>